<dbReference type="AlphaFoldDB" id="A0A495IVC7"/>
<accession>A0A495IVC7</accession>
<name>A0A495IVC7_9SPHI</name>
<gene>
    <name evidence="2" type="ORF">BDD43_0653</name>
</gene>
<dbReference type="PANTHER" id="PTHR32060:SF30">
    <property type="entry name" value="CARBOXY-TERMINAL PROCESSING PROTEASE CTPA"/>
    <property type="match status" value="1"/>
</dbReference>
<dbReference type="Gene3D" id="3.90.226.10">
    <property type="entry name" value="2-enoyl-CoA Hydratase, Chain A, domain 1"/>
    <property type="match status" value="1"/>
</dbReference>
<evidence type="ECO:0000313" key="2">
    <source>
        <dbReference type="EMBL" id="RKR80532.1"/>
    </source>
</evidence>
<dbReference type="InterPro" id="IPR005151">
    <property type="entry name" value="Tail-specific_protease"/>
</dbReference>
<sequence>MNMKATIFLFWLLFITGFRLKAQVSMPDSVKSFLDKSMDIVQANSINRDSVDWPDLRRLIYQKAAGGKSYEDILLVYPYLFEQIGDHHGALKFKGKSYYWKHSAPYHNQTVIAAVKMYDTVIVKMLSGNIGYILLPGNNDFSAQHIDDDSQKIRDAIAAVDNKNVKGWIIDLRVNTGGNMYQMLAGLGNLLGDGKIGAFVNQHGQQDGIWSIRNGNIYIDSAQASKITSVKREGNKIVPIAVLISGRTASSGEVVAISFVGRKKAVLIGENSAGYTTANQGFIINKDAGLNLAIGFDADRLGYIYKGNISPNILIEGGDDFENLDNDKKVSAARKWILKTR</sequence>
<dbReference type="CDD" id="cd06567">
    <property type="entry name" value="Peptidase_S41"/>
    <property type="match status" value="1"/>
</dbReference>
<dbReference type="GO" id="GO:0008236">
    <property type="term" value="F:serine-type peptidase activity"/>
    <property type="evidence" value="ECO:0007669"/>
    <property type="project" value="InterPro"/>
</dbReference>
<protein>
    <submittedName>
        <fullName evidence="2">Peptidase S41-like protein</fullName>
    </submittedName>
</protein>
<evidence type="ECO:0000259" key="1">
    <source>
        <dbReference type="SMART" id="SM00245"/>
    </source>
</evidence>
<dbReference type="GO" id="GO:0004175">
    <property type="term" value="F:endopeptidase activity"/>
    <property type="evidence" value="ECO:0007669"/>
    <property type="project" value="TreeGrafter"/>
</dbReference>
<evidence type="ECO:0000313" key="3">
    <source>
        <dbReference type="Proteomes" id="UP000268007"/>
    </source>
</evidence>
<dbReference type="Proteomes" id="UP000268007">
    <property type="component" value="Unassembled WGS sequence"/>
</dbReference>
<dbReference type="GO" id="GO:0030288">
    <property type="term" value="C:outer membrane-bounded periplasmic space"/>
    <property type="evidence" value="ECO:0007669"/>
    <property type="project" value="TreeGrafter"/>
</dbReference>
<proteinExistence type="predicted"/>
<feature type="domain" description="Tail specific protease" evidence="1">
    <location>
        <begin position="108"/>
        <end position="316"/>
    </location>
</feature>
<dbReference type="SMART" id="SM00245">
    <property type="entry name" value="TSPc"/>
    <property type="match status" value="1"/>
</dbReference>
<dbReference type="InterPro" id="IPR029045">
    <property type="entry name" value="ClpP/crotonase-like_dom_sf"/>
</dbReference>
<dbReference type="SUPFAM" id="SSF52096">
    <property type="entry name" value="ClpP/crotonase"/>
    <property type="match status" value="1"/>
</dbReference>
<dbReference type="GO" id="GO:0007165">
    <property type="term" value="P:signal transduction"/>
    <property type="evidence" value="ECO:0007669"/>
    <property type="project" value="TreeGrafter"/>
</dbReference>
<dbReference type="Pfam" id="PF03572">
    <property type="entry name" value="Peptidase_S41"/>
    <property type="match status" value="1"/>
</dbReference>
<dbReference type="EMBL" id="RBKU01000001">
    <property type="protein sequence ID" value="RKR80532.1"/>
    <property type="molecule type" value="Genomic_DNA"/>
</dbReference>
<dbReference type="OrthoDB" id="7314861at2"/>
<dbReference type="GO" id="GO:0006508">
    <property type="term" value="P:proteolysis"/>
    <property type="evidence" value="ECO:0007669"/>
    <property type="project" value="InterPro"/>
</dbReference>
<dbReference type="PANTHER" id="PTHR32060">
    <property type="entry name" value="TAIL-SPECIFIC PROTEASE"/>
    <property type="match status" value="1"/>
</dbReference>
<keyword evidence="3" id="KW-1185">Reference proteome</keyword>
<comment type="caution">
    <text evidence="2">The sequence shown here is derived from an EMBL/GenBank/DDBJ whole genome shotgun (WGS) entry which is preliminary data.</text>
</comment>
<reference evidence="2 3" key="1">
    <citation type="submission" date="2018-10" db="EMBL/GenBank/DDBJ databases">
        <title>Genomic Encyclopedia of Archaeal and Bacterial Type Strains, Phase II (KMG-II): from individual species to whole genera.</title>
        <authorList>
            <person name="Goeker M."/>
        </authorList>
    </citation>
    <scope>NUCLEOTIDE SEQUENCE [LARGE SCALE GENOMIC DNA]</scope>
    <source>
        <strain evidence="2 3">DSM 18602</strain>
    </source>
</reference>
<organism evidence="2 3">
    <name type="scientific">Mucilaginibacter gracilis</name>
    <dbReference type="NCBI Taxonomy" id="423350"/>
    <lineage>
        <taxon>Bacteria</taxon>
        <taxon>Pseudomonadati</taxon>
        <taxon>Bacteroidota</taxon>
        <taxon>Sphingobacteriia</taxon>
        <taxon>Sphingobacteriales</taxon>
        <taxon>Sphingobacteriaceae</taxon>
        <taxon>Mucilaginibacter</taxon>
    </lineage>
</organism>